<sequence length="455" mass="51591">MEQVKTGGDELRVLDCFLSDMHRLDSDSLKEKVDTCTASEAPVPGNKREQVERMRAPKRKRKNPSWLKRKQELYTLRQQTEELGTHVAYLQHQHESRRHQLDISAERFAELSKYEFIEKKRQQAALTENAALKAQVRKFSHVLVKLRTDVATASERSQFPELAVSSSDMTKELQNNKSRLFTTLQARLDKRTNDVHILLREIRESLTCQDSYSVQMHDGWVEYSWSQVLPFHVLATFNAAWGIVETGGSRQNLVSRDFGRSQDVYTITSRHALASAAATVDSHSVIKRYIAPGKFIIIAESKSEHFGAFAPTCACESLFYEVTHSILLSIISNLLCVISTTVYLVSRANVIARVNVSACEITILQLLHNTASSYVKSGPIIYHSGIIQDINLPEPVNDCTCSQIIPTLRYPVRNITSTRRLQLKHTFCLMFAQSHDLNVCITLSQVFSGFENCIL</sequence>
<dbReference type="AlphaFoldDB" id="A0AAD9LG67"/>
<keyword evidence="2" id="KW-1185">Reference proteome</keyword>
<organism evidence="1 2">
    <name type="scientific">Phytophthora citrophthora</name>
    <dbReference type="NCBI Taxonomy" id="4793"/>
    <lineage>
        <taxon>Eukaryota</taxon>
        <taxon>Sar</taxon>
        <taxon>Stramenopiles</taxon>
        <taxon>Oomycota</taxon>
        <taxon>Peronosporomycetes</taxon>
        <taxon>Peronosporales</taxon>
        <taxon>Peronosporaceae</taxon>
        <taxon>Phytophthora</taxon>
    </lineage>
</organism>
<gene>
    <name evidence="1" type="ORF">P3T76_010268</name>
</gene>
<name>A0AAD9LG67_9STRA</name>
<comment type="caution">
    <text evidence="1">The sequence shown here is derived from an EMBL/GenBank/DDBJ whole genome shotgun (WGS) entry which is preliminary data.</text>
</comment>
<evidence type="ECO:0000313" key="2">
    <source>
        <dbReference type="Proteomes" id="UP001259832"/>
    </source>
</evidence>
<reference evidence="1" key="1">
    <citation type="submission" date="2023-08" db="EMBL/GenBank/DDBJ databases">
        <title>Reference Genome Resource for the Citrus Pathogen Phytophthora citrophthora.</title>
        <authorList>
            <person name="Moller H."/>
            <person name="Coetzee B."/>
            <person name="Rose L.J."/>
            <person name="Van Niekerk J.M."/>
        </authorList>
    </citation>
    <scope>NUCLEOTIDE SEQUENCE</scope>
    <source>
        <strain evidence="1">STE-U-9442</strain>
    </source>
</reference>
<proteinExistence type="predicted"/>
<dbReference type="Proteomes" id="UP001259832">
    <property type="component" value="Unassembled WGS sequence"/>
</dbReference>
<protein>
    <submittedName>
        <fullName evidence="1">Uncharacterized protein</fullName>
    </submittedName>
</protein>
<accession>A0AAD9LG67</accession>
<evidence type="ECO:0000313" key="1">
    <source>
        <dbReference type="EMBL" id="KAK1935573.1"/>
    </source>
</evidence>
<dbReference type="EMBL" id="JASMQC010000022">
    <property type="protein sequence ID" value="KAK1935573.1"/>
    <property type="molecule type" value="Genomic_DNA"/>
</dbReference>